<dbReference type="OrthoDB" id="9788209at2"/>
<dbReference type="InterPro" id="IPR000843">
    <property type="entry name" value="HTH_LacI"/>
</dbReference>
<feature type="domain" description="HTH lacI-type" evidence="4">
    <location>
        <begin position="3"/>
        <end position="57"/>
    </location>
</feature>
<reference evidence="5 6" key="1">
    <citation type="submission" date="2016-10" db="EMBL/GenBank/DDBJ databases">
        <authorList>
            <person name="de Groot N.N."/>
        </authorList>
    </citation>
    <scope>NUCLEOTIDE SEQUENCE [LARGE SCALE GENOMIC DNA]</scope>
    <source>
        <strain evidence="5 6">DSM 27630</strain>
    </source>
</reference>
<dbReference type="SUPFAM" id="SSF53822">
    <property type="entry name" value="Periplasmic binding protein-like I"/>
    <property type="match status" value="1"/>
</dbReference>
<evidence type="ECO:0000313" key="6">
    <source>
        <dbReference type="Proteomes" id="UP000198668"/>
    </source>
</evidence>
<evidence type="ECO:0000313" key="5">
    <source>
        <dbReference type="EMBL" id="SFH77923.1"/>
    </source>
</evidence>
<dbReference type="InterPro" id="IPR046335">
    <property type="entry name" value="LacI/GalR-like_sensor"/>
</dbReference>
<sequence>MAITIKDVAKKAGVATSTVSRTLQNSPSISEKTKQNVRQVMDELGYRPNLTARGLASKTTQTIGIVLPVSEGKAFQNTFFLRMIRGISKACNEKKYMVAIASGMTEEELLESIQTMAEGGRADGFIVLYSKKDDPIIEYLHQEKLPYAMIGKPYKYENDMLYVDNDNRTAGKDATNYLLQLGHQKIAFMGEDREQMVIYERLEGYEQALKEAGLEMDPNLIIDVTLPEDQYQEKIQQLFDVADFPTGIVASDDLIALNTIYLLSNFGLKIPKDVSIISFNNSIFAEKSQPELTSVELHIDSLTAQTVSQLIGLVEKTQTLAVKTILPHQIMVRQSCQEINADS</sequence>
<keyword evidence="1" id="KW-0805">Transcription regulation</keyword>
<dbReference type="Pfam" id="PF13377">
    <property type="entry name" value="Peripla_BP_3"/>
    <property type="match status" value="1"/>
</dbReference>
<dbReference type="CDD" id="cd06294">
    <property type="entry name" value="PBP1_MalR-like"/>
    <property type="match status" value="1"/>
</dbReference>
<evidence type="ECO:0000256" key="3">
    <source>
        <dbReference type="ARBA" id="ARBA00023163"/>
    </source>
</evidence>
<evidence type="ECO:0000259" key="4">
    <source>
        <dbReference type="PROSITE" id="PS50932"/>
    </source>
</evidence>
<keyword evidence="6" id="KW-1185">Reference proteome</keyword>
<dbReference type="SMART" id="SM00354">
    <property type="entry name" value="HTH_LACI"/>
    <property type="match status" value="1"/>
</dbReference>
<dbReference type="AlphaFoldDB" id="A0A1I3CU19"/>
<dbReference type="EMBL" id="FOQE01000023">
    <property type="protein sequence ID" value="SFH77923.1"/>
    <property type="molecule type" value="Genomic_DNA"/>
</dbReference>
<dbReference type="RefSeq" id="WP_092092760.1">
    <property type="nucleotide sequence ID" value="NZ_FOQE01000023.1"/>
</dbReference>
<keyword evidence="2 5" id="KW-0238">DNA-binding</keyword>
<evidence type="ECO:0000256" key="1">
    <source>
        <dbReference type="ARBA" id="ARBA00023015"/>
    </source>
</evidence>
<dbReference type="InterPro" id="IPR028082">
    <property type="entry name" value="Peripla_BP_I"/>
</dbReference>
<keyword evidence="3" id="KW-0804">Transcription</keyword>
<organism evidence="5 6">
    <name type="scientific">Pisciglobus halotolerans</name>
    <dbReference type="NCBI Taxonomy" id="745365"/>
    <lineage>
        <taxon>Bacteria</taxon>
        <taxon>Bacillati</taxon>
        <taxon>Bacillota</taxon>
        <taxon>Bacilli</taxon>
        <taxon>Lactobacillales</taxon>
        <taxon>Carnobacteriaceae</taxon>
    </lineage>
</organism>
<dbReference type="CDD" id="cd01392">
    <property type="entry name" value="HTH_LacI"/>
    <property type="match status" value="1"/>
</dbReference>
<dbReference type="GO" id="GO:0000976">
    <property type="term" value="F:transcription cis-regulatory region binding"/>
    <property type="evidence" value="ECO:0007669"/>
    <property type="project" value="TreeGrafter"/>
</dbReference>
<dbReference type="InterPro" id="IPR010982">
    <property type="entry name" value="Lambda_DNA-bd_dom_sf"/>
</dbReference>
<dbReference type="SUPFAM" id="SSF47413">
    <property type="entry name" value="lambda repressor-like DNA-binding domains"/>
    <property type="match status" value="1"/>
</dbReference>
<dbReference type="Proteomes" id="UP000198668">
    <property type="component" value="Unassembled WGS sequence"/>
</dbReference>
<proteinExistence type="predicted"/>
<protein>
    <submittedName>
        <fullName evidence="5">DNA-binding transcriptional regulator, LacI/PurR family</fullName>
    </submittedName>
</protein>
<dbReference type="Gene3D" id="3.40.50.2300">
    <property type="match status" value="2"/>
</dbReference>
<dbReference type="Pfam" id="PF00356">
    <property type="entry name" value="LacI"/>
    <property type="match status" value="1"/>
</dbReference>
<name>A0A1I3CU19_9LACT</name>
<gene>
    <name evidence="5" type="ORF">SAMN04489868_1238</name>
</gene>
<dbReference type="PANTHER" id="PTHR30146">
    <property type="entry name" value="LACI-RELATED TRANSCRIPTIONAL REPRESSOR"/>
    <property type="match status" value="1"/>
</dbReference>
<evidence type="ECO:0000256" key="2">
    <source>
        <dbReference type="ARBA" id="ARBA00023125"/>
    </source>
</evidence>
<dbReference type="Gene3D" id="1.10.260.40">
    <property type="entry name" value="lambda repressor-like DNA-binding domains"/>
    <property type="match status" value="1"/>
</dbReference>
<dbReference type="PROSITE" id="PS50932">
    <property type="entry name" value="HTH_LACI_2"/>
    <property type="match status" value="1"/>
</dbReference>
<dbReference type="PANTHER" id="PTHR30146:SF109">
    <property type="entry name" value="HTH-TYPE TRANSCRIPTIONAL REGULATOR GALS"/>
    <property type="match status" value="1"/>
</dbReference>
<accession>A0A1I3CU19</accession>
<dbReference type="GO" id="GO:0003700">
    <property type="term" value="F:DNA-binding transcription factor activity"/>
    <property type="evidence" value="ECO:0007669"/>
    <property type="project" value="TreeGrafter"/>
</dbReference>